<evidence type="ECO:0000313" key="2">
    <source>
        <dbReference type="EMBL" id="AIK68138.1"/>
    </source>
</evidence>
<dbReference type="SUPFAM" id="SSF89433">
    <property type="entry name" value="Baseplate structural protein gp8"/>
    <property type="match status" value="1"/>
</dbReference>
<proteinExistence type="predicted"/>
<evidence type="ECO:0000259" key="1">
    <source>
        <dbReference type="Pfam" id="PF09215"/>
    </source>
</evidence>
<feature type="domain" description="Bacteriophage T4 Gp8" evidence="1">
    <location>
        <begin position="9"/>
        <end position="330"/>
    </location>
</feature>
<dbReference type="Pfam" id="PF09215">
    <property type="entry name" value="Phage-Gp8"/>
    <property type="match status" value="1"/>
</dbReference>
<dbReference type="KEGG" id="vg:22113674"/>
<dbReference type="InterPro" id="IPR015298">
    <property type="entry name" value="Phage_T4_Gp8"/>
</dbReference>
<keyword evidence="3" id="KW-1185">Reference proteome</keyword>
<accession>A0A076YIC0</accession>
<dbReference type="InterPro" id="IPR036327">
    <property type="entry name" value="Gp8_sf"/>
</dbReference>
<reference evidence="2 3" key="1">
    <citation type="submission" date="2014-07" db="EMBL/GenBank/DDBJ databases">
        <title>Complete Genome of Citrobacter freundii Myophage Miller.</title>
        <authorList>
            <person name="Hwang K."/>
            <person name="Luna A.J."/>
            <person name="Hernandez A.C."/>
            <person name="Everett G.F.K."/>
        </authorList>
    </citation>
    <scope>NUCLEOTIDE SEQUENCE [LARGE SCALE GENOMIC DNA]</scope>
</reference>
<dbReference type="RefSeq" id="YP_009097804.1">
    <property type="nucleotide sequence ID" value="NC_025414.1"/>
</dbReference>
<dbReference type="EMBL" id="KM236237">
    <property type="protein sequence ID" value="AIK68138.1"/>
    <property type="molecule type" value="Genomic_DNA"/>
</dbReference>
<gene>
    <name evidence="2" type="ORF">CPTMiller_00202</name>
</gene>
<organism evidence="2 3">
    <name type="scientific">Citrobacter phage Miller</name>
    <dbReference type="NCBI Taxonomy" id="1527524"/>
    <lineage>
        <taxon>Viruses</taxon>
        <taxon>Duplodnaviria</taxon>
        <taxon>Heunggongvirae</taxon>
        <taxon>Uroviricota</taxon>
        <taxon>Caudoviricetes</taxon>
        <taxon>Pantevenvirales</taxon>
        <taxon>Straboviridae</taxon>
        <taxon>Pseudotevenvirus</taxon>
        <taxon>Pseudotevenvirus miller</taxon>
    </lineage>
</organism>
<dbReference type="Proteomes" id="UP000201263">
    <property type="component" value="Segment"/>
</dbReference>
<evidence type="ECO:0000313" key="3">
    <source>
        <dbReference type="Proteomes" id="UP000201263"/>
    </source>
</evidence>
<dbReference type="GeneID" id="22113674"/>
<sequence>MAQQNIYRAVVTGKFRTENMMNFRDMIGDDPDHNSIYMSIGRTEQWADNESDPEFAPPYPNDDTDGIVDMWTHMIGATKVPGEMIDAIVPRKDWGDTRYPNPKIFYVNDIVVVNSAPYNRTDYGKGWMIYRVVDVPDIGSCSISSITGKVECVRIGGIWTPTHESVEPPRGEANGIDMGDGYKWEYLYTIPPDVVINRCTNEHIVVPFPDELEEDPVRWGYDNVIKWYPDMYDLVFRMKVHSMRFRAYMDSLFFPQASLPGNRGFRQISVIVNPLLKKAQPTDPEVKATGQFYTKDQFELDSGQMIYMENRQPIIRSPDQTEEVSIIFEF</sequence>
<dbReference type="Gene3D" id="2.170.290.10">
    <property type="entry name" value="baseplate structural protein gp8, domain 2"/>
    <property type="match status" value="1"/>
</dbReference>
<name>A0A076YIC0_9CAUD</name>
<protein>
    <submittedName>
        <fullName evidence="2">Baseplate wedge subunit</fullName>
    </submittedName>
</protein>
<dbReference type="Gene3D" id="2.60.340.10">
    <property type="entry name" value="baseplate structural protein gp8, domain 1"/>
    <property type="match status" value="1"/>
</dbReference>